<dbReference type="AlphaFoldDB" id="A0AAV9C074"/>
<organism evidence="2 3">
    <name type="scientific">Acorus calamus</name>
    <name type="common">Sweet flag</name>
    <dbReference type="NCBI Taxonomy" id="4465"/>
    <lineage>
        <taxon>Eukaryota</taxon>
        <taxon>Viridiplantae</taxon>
        <taxon>Streptophyta</taxon>
        <taxon>Embryophyta</taxon>
        <taxon>Tracheophyta</taxon>
        <taxon>Spermatophyta</taxon>
        <taxon>Magnoliopsida</taxon>
        <taxon>Liliopsida</taxon>
        <taxon>Acoraceae</taxon>
        <taxon>Acorus</taxon>
    </lineage>
</organism>
<reference evidence="2" key="2">
    <citation type="submission" date="2023-06" db="EMBL/GenBank/DDBJ databases">
        <authorList>
            <person name="Ma L."/>
            <person name="Liu K.-W."/>
            <person name="Li Z."/>
            <person name="Hsiao Y.-Y."/>
            <person name="Qi Y."/>
            <person name="Fu T."/>
            <person name="Tang G."/>
            <person name="Zhang D."/>
            <person name="Sun W.-H."/>
            <person name="Liu D.-K."/>
            <person name="Li Y."/>
            <person name="Chen G.-Z."/>
            <person name="Liu X.-D."/>
            <person name="Liao X.-Y."/>
            <person name="Jiang Y.-T."/>
            <person name="Yu X."/>
            <person name="Hao Y."/>
            <person name="Huang J."/>
            <person name="Zhao X.-W."/>
            <person name="Ke S."/>
            <person name="Chen Y.-Y."/>
            <person name="Wu W.-L."/>
            <person name="Hsu J.-L."/>
            <person name="Lin Y.-F."/>
            <person name="Huang M.-D."/>
            <person name="Li C.-Y."/>
            <person name="Huang L."/>
            <person name="Wang Z.-W."/>
            <person name="Zhao X."/>
            <person name="Zhong W.-Y."/>
            <person name="Peng D.-H."/>
            <person name="Ahmad S."/>
            <person name="Lan S."/>
            <person name="Zhang J.-S."/>
            <person name="Tsai W.-C."/>
            <person name="Van De Peer Y."/>
            <person name="Liu Z.-J."/>
        </authorList>
    </citation>
    <scope>NUCLEOTIDE SEQUENCE</scope>
    <source>
        <strain evidence="2">CP</strain>
        <tissue evidence="2">Leaves</tissue>
    </source>
</reference>
<dbReference type="Proteomes" id="UP001180020">
    <property type="component" value="Unassembled WGS sequence"/>
</dbReference>
<comment type="caution">
    <text evidence="2">The sequence shown here is derived from an EMBL/GenBank/DDBJ whole genome shotgun (WGS) entry which is preliminary data.</text>
</comment>
<name>A0AAV9C074_ACOCL</name>
<evidence type="ECO:0000256" key="1">
    <source>
        <dbReference type="SAM" id="MobiDB-lite"/>
    </source>
</evidence>
<accession>A0AAV9C074</accession>
<feature type="region of interest" description="Disordered" evidence="1">
    <location>
        <begin position="1"/>
        <end position="22"/>
    </location>
</feature>
<evidence type="ECO:0000313" key="3">
    <source>
        <dbReference type="Proteomes" id="UP001180020"/>
    </source>
</evidence>
<proteinExistence type="predicted"/>
<feature type="compositionally biased region" description="Polar residues" evidence="1">
    <location>
        <begin position="8"/>
        <end position="20"/>
    </location>
</feature>
<evidence type="ECO:0000313" key="2">
    <source>
        <dbReference type="EMBL" id="KAK1282270.1"/>
    </source>
</evidence>
<gene>
    <name evidence="2" type="ORF">QJS10_CPB22g00671</name>
</gene>
<dbReference type="EMBL" id="JAUJYO010000022">
    <property type="protein sequence ID" value="KAK1282270.1"/>
    <property type="molecule type" value="Genomic_DNA"/>
</dbReference>
<protein>
    <submittedName>
        <fullName evidence="2">Uncharacterized protein</fullName>
    </submittedName>
</protein>
<keyword evidence="3" id="KW-1185">Reference proteome</keyword>
<reference evidence="2" key="1">
    <citation type="journal article" date="2023" name="Nat. Commun.">
        <title>Diploid and tetraploid genomes of Acorus and the evolution of monocots.</title>
        <authorList>
            <person name="Ma L."/>
            <person name="Liu K.W."/>
            <person name="Li Z."/>
            <person name="Hsiao Y.Y."/>
            <person name="Qi Y."/>
            <person name="Fu T."/>
            <person name="Tang G.D."/>
            <person name="Zhang D."/>
            <person name="Sun W.H."/>
            <person name="Liu D.K."/>
            <person name="Li Y."/>
            <person name="Chen G.Z."/>
            <person name="Liu X.D."/>
            <person name="Liao X.Y."/>
            <person name="Jiang Y.T."/>
            <person name="Yu X."/>
            <person name="Hao Y."/>
            <person name="Huang J."/>
            <person name="Zhao X.W."/>
            <person name="Ke S."/>
            <person name="Chen Y.Y."/>
            <person name="Wu W.L."/>
            <person name="Hsu J.L."/>
            <person name="Lin Y.F."/>
            <person name="Huang M.D."/>
            <person name="Li C.Y."/>
            <person name="Huang L."/>
            <person name="Wang Z.W."/>
            <person name="Zhao X."/>
            <person name="Zhong W.Y."/>
            <person name="Peng D.H."/>
            <person name="Ahmad S."/>
            <person name="Lan S."/>
            <person name="Zhang J.S."/>
            <person name="Tsai W.C."/>
            <person name="Van de Peer Y."/>
            <person name="Liu Z.J."/>
        </authorList>
    </citation>
    <scope>NUCLEOTIDE SEQUENCE</scope>
    <source>
        <strain evidence="2">CP</strain>
    </source>
</reference>
<sequence length="82" mass="9075">MVEGRWGQATSQRTTKSSPDLSCHATLAKQVEGGFHPILTEGAGHMIAESPNRTISPRKQMLIIGQPEEESHLQKYFTTLNL</sequence>